<keyword evidence="1" id="KW-0732">Signal</keyword>
<gene>
    <name evidence="2" type="ORF">SORBI_3004G285500</name>
</gene>
<feature type="signal peptide" evidence="1">
    <location>
        <begin position="1"/>
        <end position="24"/>
    </location>
</feature>
<keyword evidence="3" id="KW-1185">Reference proteome</keyword>
<reference evidence="3" key="3">
    <citation type="journal article" date="2018" name="Plant J.">
        <title>The Sorghum bicolor reference genome: improved assembly, gene annotations, a transcriptome atlas, and signatures of genome organization.</title>
        <authorList>
            <person name="McCormick R.F."/>
            <person name="Truong S.K."/>
            <person name="Sreedasyam A."/>
            <person name="Jenkins J."/>
            <person name="Shu S."/>
            <person name="Sims D."/>
            <person name="Kennedy M."/>
            <person name="Amirebrahimi M."/>
            <person name="Weers B.D."/>
            <person name="McKinley B."/>
            <person name="Mattison A."/>
            <person name="Morishige D.T."/>
            <person name="Grimwood J."/>
            <person name="Schmutz J."/>
            <person name="Mullet J.E."/>
        </authorList>
    </citation>
    <scope>NUCLEOTIDE SEQUENCE [LARGE SCALE GENOMIC DNA]</scope>
    <source>
        <strain evidence="3">cv. BTx623</strain>
    </source>
</reference>
<evidence type="ECO:0000313" key="3">
    <source>
        <dbReference type="Proteomes" id="UP000000768"/>
    </source>
</evidence>
<evidence type="ECO:0000256" key="1">
    <source>
        <dbReference type="SAM" id="SignalP"/>
    </source>
</evidence>
<evidence type="ECO:0000313" key="2">
    <source>
        <dbReference type="EMBL" id="KXG31030.1"/>
    </source>
</evidence>
<evidence type="ECO:0008006" key="4">
    <source>
        <dbReference type="Google" id="ProtNLM"/>
    </source>
</evidence>
<sequence>MITMFTMLLFFPVIFFSLEHHLSGSIWLHIIYYRNKGLSVISPTHTKCSYSLNKIIYLLCSCFSQLIRLTFPLSSNSCSTLTFKHFWNHS</sequence>
<dbReference type="EMBL" id="CM000763">
    <property type="protein sequence ID" value="KXG31031.1"/>
    <property type="molecule type" value="Genomic_DNA"/>
</dbReference>
<dbReference type="AlphaFoldDB" id="A0A194YT73"/>
<organism evidence="2 3">
    <name type="scientific">Sorghum bicolor</name>
    <name type="common">Sorghum</name>
    <name type="synonym">Sorghum vulgare</name>
    <dbReference type="NCBI Taxonomy" id="4558"/>
    <lineage>
        <taxon>Eukaryota</taxon>
        <taxon>Viridiplantae</taxon>
        <taxon>Streptophyta</taxon>
        <taxon>Embryophyta</taxon>
        <taxon>Tracheophyta</taxon>
        <taxon>Spermatophyta</taxon>
        <taxon>Magnoliopsida</taxon>
        <taxon>Liliopsida</taxon>
        <taxon>Poales</taxon>
        <taxon>Poaceae</taxon>
        <taxon>PACMAD clade</taxon>
        <taxon>Panicoideae</taxon>
        <taxon>Andropogonodae</taxon>
        <taxon>Andropogoneae</taxon>
        <taxon>Sorghinae</taxon>
        <taxon>Sorghum</taxon>
    </lineage>
</organism>
<dbReference type="Proteomes" id="UP000000768">
    <property type="component" value="Chromosome 4"/>
</dbReference>
<reference evidence="2" key="2">
    <citation type="submission" date="2017-02" db="EMBL/GenBank/DDBJ databases">
        <title>WGS assembly of Sorghum bicolor.</title>
        <authorList>
            <person name="Paterson A."/>
            <person name="Mullet J."/>
            <person name="Bowers J."/>
            <person name="Bruggmann R."/>
            <person name="Dubchak I."/>
            <person name="Grimwood J."/>
            <person name="Gundlach H."/>
            <person name="Haberer G."/>
            <person name="Hellsten U."/>
            <person name="Mitros T."/>
            <person name="Poliakov A."/>
            <person name="Schmutz J."/>
            <person name="Spannagl M."/>
            <person name="Tang H."/>
            <person name="Wang X."/>
            <person name="Wicker T."/>
            <person name="Bharti A."/>
            <person name="Chapman J."/>
            <person name="Feltus F."/>
            <person name="Gowik U."/>
            <person name="Grigoriev I."/>
            <person name="Lyons E."/>
            <person name="Maher C."/>
            <person name="Martis M."/>
            <person name="Narechania A."/>
            <person name="Otillar R."/>
            <person name="Penning B."/>
            <person name="Salamov A."/>
            <person name="Wang Y."/>
            <person name="Zhang L."/>
            <person name="Carpita N."/>
            <person name="Freeling M."/>
            <person name="Gingle A."/>
            <person name="Hash C."/>
            <person name="Keller B."/>
            <person name="Klein P."/>
            <person name="Kresovich S."/>
            <person name="Mccann M."/>
            <person name="Ming R."/>
            <person name="Peterson D."/>
            <person name="Rahman M."/>
            <person name="Ware D."/>
            <person name="Westhoff P."/>
            <person name="Mayer K."/>
            <person name="Messing J."/>
            <person name="Sims D."/>
            <person name="Jenkins J."/>
            <person name="Shu S."/>
            <person name="Rokhsar D."/>
        </authorList>
    </citation>
    <scope>NUCLEOTIDE SEQUENCE</scope>
</reference>
<proteinExistence type="predicted"/>
<name>A0A194YT73_SORBI</name>
<accession>A0A194YT73</accession>
<dbReference type="InParanoid" id="A0A194YT73"/>
<dbReference type="Gramene" id="KXG31031">
    <property type="protein sequence ID" value="KXG31031"/>
    <property type="gene ID" value="SORBI_3004G285500"/>
</dbReference>
<feature type="chain" id="PRO_5010935534" description="Secreted protein" evidence="1">
    <location>
        <begin position="25"/>
        <end position="90"/>
    </location>
</feature>
<dbReference type="EMBL" id="CM000763">
    <property type="protein sequence ID" value="KXG31030.1"/>
    <property type="molecule type" value="Genomic_DNA"/>
</dbReference>
<dbReference type="Gramene" id="KXG31030">
    <property type="protein sequence ID" value="KXG31030"/>
    <property type="gene ID" value="SORBI_3004G285500"/>
</dbReference>
<protein>
    <recommendedName>
        <fullName evidence="4">Secreted protein</fullName>
    </recommendedName>
</protein>
<reference evidence="2 3" key="1">
    <citation type="journal article" date="2009" name="Nature">
        <title>The Sorghum bicolor genome and the diversification of grasses.</title>
        <authorList>
            <person name="Paterson A.H."/>
            <person name="Bowers J.E."/>
            <person name="Bruggmann R."/>
            <person name="Dubchak I."/>
            <person name="Grimwood J."/>
            <person name="Gundlach H."/>
            <person name="Haberer G."/>
            <person name="Hellsten U."/>
            <person name="Mitros T."/>
            <person name="Poliakov A."/>
            <person name="Schmutz J."/>
            <person name="Spannagl M."/>
            <person name="Tang H."/>
            <person name="Wang X."/>
            <person name="Wicker T."/>
            <person name="Bharti A.K."/>
            <person name="Chapman J."/>
            <person name="Feltus F.A."/>
            <person name="Gowik U."/>
            <person name="Grigoriev I.V."/>
            <person name="Lyons E."/>
            <person name="Maher C.A."/>
            <person name="Martis M."/>
            <person name="Narechania A."/>
            <person name="Otillar R.P."/>
            <person name="Penning B.W."/>
            <person name="Salamov A.A."/>
            <person name="Wang Y."/>
            <person name="Zhang L."/>
            <person name="Carpita N.C."/>
            <person name="Freeling M."/>
            <person name="Gingle A.R."/>
            <person name="Hash C.T."/>
            <person name="Keller B."/>
            <person name="Klein P."/>
            <person name="Kresovich S."/>
            <person name="McCann M.C."/>
            <person name="Ming R."/>
            <person name="Peterson D.G."/>
            <person name="Mehboob-ur-Rahman"/>
            <person name="Ware D."/>
            <person name="Westhoff P."/>
            <person name="Mayer K.F."/>
            <person name="Messing J."/>
            <person name="Rokhsar D.S."/>
        </authorList>
    </citation>
    <scope>NUCLEOTIDE SEQUENCE [LARGE SCALE GENOMIC DNA]</scope>
    <source>
        <strain evidence="3">cv. BTx623</strain>
    </source>
</reference>